<dbReference type="RefSeq" id="WP_311545402.1">
    <property type="nucleotide sequence ID" value="NZ_JAVREK010000011.1"/>
</dbReference>
<evidence type="ECO:0000259" key="2">
    <source>
        <dbReference type="SMART" id="SM00974"/>
    </source>
</evidence>
<feature type="compositionally biased region" description="Basic and acidic residues" evidence="1">
    <location>
        <begin position="182"/>
        <end position="199"/>
    </location>
</feature>
<dbReference type="Pfam" id="PF13455">
    <property type="entry name" value="MUG113"/>
    <property type="match status" value="1"/>
</dbReference>
<evidence type="ECO:0000313" key="3">
    <source>
        <dbReference type="EMBL" id="MDT0302918.1"/>
    </source>
</evidence>
<evidence type="ECO:0000313" key="4">
    <source>
        <dbReference type="Proteomes" id="UP001183226"/>
    </source>
</evidence>
<name>A0ABU2KV36_9ACTN</name>
<accession>A0ABU2KV36</accession>
<evidence type="ECO:0000256" key="1">
    <source>
        <dbReference type="SAM" id="MobiDB-lite"/>
    </source>
</evidence>
<sequence>MHGTPRGSREEDQFHTCEARHCHEPIWKPLRVPFCHEHVLACWALIEEERELTDRSAEYLRKQHRAAEARDRKKRDQKMRAENPAAAKMLDDFFEDLQRGYIYYLQIGDYLKIGYTQSLHERLRSYPPNAELLAVNRGTEDDEKKVHEKFAAYCESGREWYRDVEEIRKHIAKVKAKRRDVKQHEIPKARRGNSKERQAIRPRNSGSHAI</sequence>
<gene>
    <name evidence="3" type="ORF">RM446_12415</name>
</gene>
<keyword evidence="4" id="KW-1185">Reference proteome</keyword>
<dbReference type="InterPro" id="IPR018306">
    <property type="entry name" value="Phage_T5_Orf172_DNA-bd"/>
</dbReference>
<organism evidence="3 4">
    <name type="scientific">Streptomonospora wellingtoniae</name>
    <dbReference type="NCBI Taxonomy" id="3075544"/>
    <lineage>
        <taxon>Bacteria</taxon>
        <taxon>Bacillati</taxon>
        <taxon>Actinomycetota</taxon>
        <taxon>Actinomycetes</taxon>
        <taxon>Streptosporangiales</taxon>
        <taxon>Nocardiopsidaceae</taxon>
        <taxon>Streptomonospora</taxon>
    </lineage>
</organism>
<comment type="caution">
    <text evidence="3">The sequence shown here is derived from an EMBL/GenBank/DDBJ whole genome shotgun (WGS) entry which is preliminary data.</text>
</comment>
<feature type="domain" description="Bacteriophage T5 Orf172 DNA-binding" evidence="2">
    <location>
        <begin position="105"/>
        <end position="174"/>
    </location>
</feature>
<reference evidence="4" key="1">
    <citation type="submission" date="2023-07" db="EMBL/GenBank/DDBJ databases">
        <title>30 novel species of actinomycetes from the DSMZ collection.</title>
        <authorList>
            <person name="Nouioui I."/>
        </authorList>
    </citation>
    <scope>NUCLEOTIDE SEQUENCE [LARGE SCALE GENOMIC DNA]</scope>
    <source>
        <strain evidence="4">DSM 45055</strain>
    </source>
</reference>
<proteinExistence type="predicted"/>
<dbReference type="Proteomes" id="UP001183226">
    <property type="component" value="Unassembled WGS sequence"/>
</dbReference>
<dbReference type="EMBL" id="JAVREK010000011">
    <property type="protein sequence ID" value="MDT0302918.1"/>
    <property type="molecule type" value="Genomic_DNA"/>
</dbReference>
<feature type="region of interest" description="Disordered" evidence="1">
    <location>
        <begin position="177"/>
        <end position="210"/>
    </location>
</feature>
<dbReference type="SMART" id="SM00974">
    <property type="entry name" value="T5orf172"/>
    <property type="match status" value="1"/>
</dbReference>
<protein>
    <submittedName>
        <fullName evidence="3">GIY-YIG nuclease family protein</fullName>
    </submittedName>
</protein>